<evidence type="ECO:0000256" key="1">
    <source>
        <dbReference type="ARBA" id="ARBA00010617"/>
    </source>
</evidence>
<dbReference type="Proteomes" id="UP000472372">
    <property type="component" value="Chromosome 5"/>
</dbReference>
<evidence type="ECO:0000313" key="4">
    <source>
        <dbReference type="Proteomes" id="UP000472372"/>
    </source>
</evidence>
<dbReference type="InterPro" id="IPR036396">
    <property type="entry name" value="Cyt_P450_sf"/>
</dbReference>
<reference evidence="3" key="1">
    <citation type="submission" date="2021-02" db="EMBL/GenBank/DDBJ databases">
        <authorList>
            <person name="Syme A R."/>
            <person name="Syme A R."/>
            <person name="Moolhuijzen P."/>
        </authorList>
    </citation>
    <scope>NUCLEOTIDE SEQUENCE</scope>
    <source>
        <strain evidence="3">W1-1</strain>
    </source>
</reference>
<dbReference type="Gene3D" id="1.10.630.10">
    <property type="entry name" value="Cytochrome P450"/>
    <property type="match status" value="1"/>
</dbReference>
<dbReference type="EMBL" id="HG992981">
    <property type="protein sequence ID" value="CAE7180029.1"/>
    <property type="molecule type" value="Genomic_DNA"/>
</dbReference>
<dbReference type="SUPFAM" id="SSF48264">
    <property type="entry name" value="Cytochrome P450"/>
    <property type="match status" value="1"/>
</dbReference>
<dbReference type="InterPro" id="IPR001128">
    <property type="entry name" value="Cyt_P450"/>
</dbReference>
<dbReference type="GO" id="GO:0004497">
    <property type="term" value="F:monooxygenase activity"/>
    <property type="evidence" value="ECO:0007669"/>
    <property type="project" value="InterPro"/>
</dbReference>
<dbReference type="InterPro" id="IPR050121">
    <property type="entry name" value="Cytochrome_P450_monoxygenase"/>
</dbReference>
<dbReference type="PANTHER" id="PTHR24305">
    <property type="entry name" value="CYTOCHROME P450"/>
    <property type="match status" value="1"/>
</dbReference>
<keyword evidence="2" id="KW-0408">Iron</keyword>
<feature type="binding site" description="axial binding residue" evidence="2">
    <location>
        <position position="458"/>
    </location>
    <ligand>
        <name>heme</name>
        <dbReference type="ChEBI" id="CHEBI:30413"/>
    </ligand>
    <ligandPart>
        <name>Fe</name>
        <dbReference type="ChEBI" id="CHEBI:18248"/>
    </ligandPart>
</feature>
<organism evidence="3 4">
    <name type="scientific">Pyrenophora teres f. teres</name>
    <dbReference type="NCBI Taxonomy" id="97479"/>
    <lineage>
        <taxon>Eukaryota</taxon>
        <taxon>Fungi</taxon>
        <taxon>Dikarya</taxon>
        <taxon>Ascomycota</taxon>
        <taxon>Pezizomycotina</taxon>
        <taxon>Dothideomycetes</taxon>
        <taxon>Pleosporomycetidae</taxon>
        <taxon>Pleosporales</taxon>
        <taxon>Pleosporineae</taxon>
        <taxon>Pleosporaceae</taxon>
        <taxon>Pyrenophora</taxon>
    </lineage>
</organism>
<name>A0A6S6WBX3_9PLEO</name>
<comment type="cofactor">
    <cofactor evidence="2">
        <name>heme</name>
        <dbReference type="ChEBI" id="CHEBI:30413"/>
    </cofactor>
</comment>
<keyword evidence="2" id="KW-0349">Heme</keyword>
<dbReference type="PANTHER" id="PTHR24305:SF166">
    <property type="entry name" value="CYTOCHROME P450 12A4, MITOCHONDRIAL-RELATED"/>
    <property type="match status" value="1"/>
</dbReference>
<keyword evidence="2" id="KW-0479">Metal-binding</keyword>
<dbReference type="AlphaFoldDB" id="A0A6S6WBX3"/>
<dbReference type="GO" id="GO:0016705">
    <property type="term" value="F:oxidoreductase activity, acting on paired donors, with incorporation or reduction of molecular oxygen"/>
    <property type="evidence" value="ECO:0007669"/>
    <property type="project" value="InterPro"/>
</dbReference>
<dbReference type="CDD" id="cd11058">
    <property type="entry name" value="CYP60B-like"/>
    <property type="match status" value="1"/>
</dbReference>
<protein>
    <submittedName>
        <fullName evidence="3">Benzoate 4-monooxygenase cytochrome P450</fullName>
    </submittedName>
</protein>
<gene>
    <name evidence="3" type="ORF">PTTW11_06701</name>
</gene>
<dbReference type="PRINTS" id="PR00385">
    <property type="entry name" value="P450"/>
</dbReference>
<sequence>MASEGYMQAGGFAALLSQAIAHPILAWFLLTSLLIFSYGFYNAHLHPLRKYPGPLLWRSFRIPYVIATQRGIIHRRFTDLHAKYGPIVRVAPNELSYADSRALKDIYGNRPGHLPFERNRTSFKKMTPDEGNSLLYWHEGDHARYKRAFANSFSDKALREQAPVIERYVGVFMQQLKKRNTVDLTQWLNYLLFDLSGDLTYGESWGCLESGTAHPWVEIAADFGKGLALIAAINTYPPLDKLLRYILPKHILQRSLDHRRMSLAQAQKRISCDVDRPDWVTPAKAYSEQKDPFTDREWGSNLLVIAFAGSETTASALTAILRSLLQHKGVLHRLTTEIRSTFEHETDITVASTANLPYLNAVIDEGLRLGPPVAIGIPRVVPQGGDTVCDQWVPEGTYVTFNQFPAYRQPYNFPLPNSFIPERFLASPPPSKPSSSSLSTHNNNTDIFHPFQLGRHSCIGQKVAYMEMRLVLARLLWSFDVTLRDARDRWDWGDQFTHILWDKRALEVVLEEVER</sequence>
<evidence type="ECO:0000313" key="3">
    <source>
        <dbReference type="EMBL" id="CAE7180029.1"/>
    </source>
</evidence>
<evidence type="ECO:0000256" key="2">
    <source>
        <dbReference type="PIRSR" id="PIRSR602401-1"/>
    </source>
</evidence>
<comment type="similarity">
    <text evidence="1">Belongs to the cytochrome P450 family.</text>
</comment>
<dbReference type="InterPro" id="IPR002401">
    <property type="entry name" value="Cyt_P450_E_grp-I"/>
</dbReference>
<dbReference type="PRINTS" id="PR00463">
    <property type="entry name" value="EP450I"/>
</dbReference>
<dbReference type="Pfam" id="PF00067">
    <property type="entry name" value="p450"/>
    <property type="match status" value="1"/>
</dbReference>
<dbReference type="GO" id="GO:0020037">
    <property type="term" value="F:heme binding"/>
    <property type="evidence" value="ECO:0007669"/>
    <property type="project" value="InterPro"/>
</dbReference>
<accession>A0A6S6WBX3</accession>
<dbReference type="GO" id="GO:0005506">
    <property type="term" value="F:iron ion binding"/>
    <property type="evidence" value="ECO:0007669"/>
    <property type="project" value="InterPro"/>
</dbReference>
<proteinExistence type="inferred from homology"/>